<keyword evidence="2" id="KW-0456">Lyase</keyword>
<sequence length="362" mass="40933">MMINVRQFGVKGRNKLFDTIGFQRALNYARKHPEVTLYVPKGVYHIAKALVIYEGTTLQMDAEAVLQRHSKDALMKNGKGYKFYHGYEGNGHIHISGGTFDMNGARYPYNNTALCVGHARDIQLKHVTFKDIVGGHAIDACGLDGLYIGHCDFKGFTDDNGDRWFSEAVQLDIQVPGAFPKFSTWDGTITKNIVIEHCYFGNSNTPGMRPWHRAIGSHASRYNKFYENIHIRHNYFDHLQAYAVTLLKNKDTYVHHNYFDHCHGGIRYLGENNKGKNAADMSGQVREAQSGQNLNIFDNVFIGAMKDPAILVKSYQNAQHDGVLIADNQFEEADNQRLYLKGIQRLQLDVPEACSVKTVNIN</sequence>
<dbReference type="OrthoDB" id="2404754at2"/>
<dbReference type="SUPFAM" id="SSF51126">
    <property type="entry name" value="Pectin lyase-like"/>
    <property type="match status" value="1"/>
</dbReference>
<dbReference type="InterPro" id="IPR012334">
    <property type="entry name" value="Pectin_lyas_fold"/>
</dbReference>
<dbReference type="Gene3D" id="2.160.20.10">
    <property type="entry name" value="Single-stranded right-handed beta-helix, Pectin lyase-like"/>
    <property type="match status" value="1"/>
</dbReference>
<proteinExistence type="predicted"/>
<feature type="domain" description="Rhamnogalacturonase A/B/Epimerase-like pectate lyase" evidence="1">
    <location>
        <begin position="3"/>
        <end position="199"/>
    </location>
</feature>
<comment type="caution">
    <text evidence="2">The sequence shown here is derived from an EMBL/GenBank/DDBJ whole genome shotgun (WGS) entry which is preliminary data.</text>
</comment>
<reference evidence="2 3" key="1">
    <citation type="submission" date="2017-08" db="EMBL/GenBank/DDBJ databases">
        <title>Draft genome sequences of 64 type strains of genus Staph aureus.</title>
        <authorList>
            <person name="Cole K."/>
            <person name="Golubchik T."/>
            <person name="Russell J."/>
            <person name="Foster D."/>
            <person name="Llewelyn M."/>
            <person name="Wilson D."/>
            <person name="Crook D."/>
            <person name="Paul J."/>
        </authorList>
    </citation>
    <scope>NUCLEOTIDE SEQUENCE [LARGE SCALE GENOMIC DNA]</scope>
    <source>
        <strain evidence="2 3">DSM 29875</strain>
    </source>
</reference>
<dbReference type="GeneID" id="98297998"/>
<dbReference type="InterPro" id="IPR024535">
    <property type="entry name" value="RHGA/B-epi-like_pectate_lyase"/>
</dbReference>
<evidence type="ECO:0000313" key="2">
    <source>
        <dbReference type="EMBL" id="POA09143.1"/>
    </source>
</evidence>
<dbReference type="GO" id="GO:0016829">
    <property type="term" value="F:lyase activity"/>
    <property type="evidence" value="ECO:0007669"/>
    <property type="project" value="UniProtKB-KW"/>
</dbReference>
<keyword evidence="3" id="KW-1185">Reference proteome</keyword>
<dbReference type="RefSeq" id="WP_103371648.1">
    <property type="nucleotide sequence ID" value="NZ_CBCRVO010000004.1"/>
</dbReference>
<protein>
    <submittedName>
        <fullName evidence="2">Pectate lyase</fullName>
    </submittedName>
</protein>
<dbReference type="InterPro" id="IPR011050">
    <property type="entry name" value="Pectin_lyase_fold/virulence"/>
</dbReference>
<evidence type="ECO:0000259" key="1">
    <source>
        <dbReference type="Pfam" id="PF12708"/>
    </source>
</evidence>
<gene>
    <name evidence="2" type="ORF">CD039_06510</name>
</gene>
<accession>A0A2K4FCY5</accession>
<organism evidence="2 3">
    <name type="scientific">Staphylococcus argensis</name>
    <dbReference type="NCBI Taxonomy" id="1607738"/>
    <lineage>
        <taxon>Bacteria</taxon>
        <taxon>Bacillati</taxon>
        <taxon>Bacillota</taxon>
        <taxon>Bacilli</taxon>
        <taxon>Bacillales</taxon>
        <taxon>Staphylococcaceae</taxon>
        <taxon>Staphylococcus</taxon>
    </lineage>
</organism>
<dbReference type="EMBL" id="PPPX01000004">
    <property type="protein sequence ID" value="POA09143.1"/>
    <property type="molecule type" value="Genomic_DNA"/>
</dbReference>
<dbReference type="AlphaFoldDB" id="A0A2K4FCY5"/>
<evidence type="ECO:0000313" key="3">
    <source>
        <dbReference type="Proteomes" id="UP000242712"/>
    </source>
</evidence>
<name>A0A2K4FCY5_9STAP</name>
<dbReference type="Pfam" id="PF12708">
    <property type="entry name" value="Pect-lyase_RHGA_epim"/>
    <property type="match status" value="1"/>
</dbReference>
<dbReference type="Proteomes" id="UP000242712">
    <property type="component" value="Unassembled WGS sequence"/>
</dbReference>